<dbReference type="EMBL" id="MYFO01000009">
    <property type="protein sequence ID" value="TFE88559.1"/>
    <property type="molecule type" value="Genomic_DNA"/>
</dbReference>
<sequence>MAQTYQQYVQGWVDDYLDLYNFAAQLGDTHWQQEIMHTLKNKDQHVQSLLQQQLWQLFDSVNRKMLELFEQMRATQNQAEKETIREQVWELKLIRVEIVRKINAQDYYAAGI</sequence>
<keyword evidence="2" id="KW-1185">Reference proteome</keyword>
<accession>A0A4Y8Q3G6</accession>
<dbReference type="RefSeq" id="WP_134751904.1">
    <property type="nucleotide sequence ID" value="NZ_MYFO02000002.1"/>
</dbReference>
<comment type="caution">
    <text evidence="1">The sequence shown here is derived from an EMBL/GenBank/DDBJ whole genome shotgun (WGS) entry which is preliminary data.</text>
</comment>
<proteinExistence type="predicted"/>
<protein>
    <submittedName>
        <fullName evidence="1">Uncharacterized protein</fullName>
    </submittedName>
</protein>
<evidence type="ECO:0000313" key="2">
    <source>
        <dbReference type="Proteomes" id="UP000298246"/>
    </source>
</evidence>
<organism evidence="1 2">
    <name type="scientific">Paenibacillus athensensis</name>
    <dbReference type="NCBI Taxonomy" id="1967502"/>
    <lineage>
        <taxon>Bacteria</taxon>
        <taxon>Bacillati</taxon>
        <taxon>Bacillota</taxon>
        <taxon>Bacilli</taxon>
        <taxon>Bacillales</taxon>
        <taxon>Paenibacillaceae</taxon>
        <taxon>Paenibacillus</taxon>
    </lineage>
</organism>
<name>A0A4Y8Q3G6_9BACL</name>
<dbReference type="AlphaFoldDB" id="A0A4Y8Q3G6"/>
<gene>
    <name evidence="1" type="ORF">B5M42_08885</name>
</gene>
<dbReference type="Proteomes" id="UP000298246">
    <property type="component" value="Unassembled WGS sequence"/>
</dbReference>
<reference evidence="1 2" key="1">
    <citation type="submission" date="2017-03" db="EMBL/GenBank/DDBJ databases">
        <title>Isolation of Levoglucosan Utilizing Bacteria.</title>
        <authorList>
            <person name="Arya A.S."/>
        </authorList>
    </citation>
    <scope>NUCLEOTIDE SEQUENCE [LARGE SCALE GENOMIC DNA]</scope>
    <source>
        <strain evidence="1 2">MEC069</strain>
    </source>
</reference>
<evidence type="ECO:0000313" key="1">
    <source>
        <dbReference type="EMBL" id="TFE88559.1"/>
    </source>
</evidence>
<dbReference type="OrthoDB" id="2988996at2"/>